<keyword evidence="5 12" id="KW-0545">Nucleotide biosynthesis</keyword>
<dbReference type="SUPFAM" id="SSF52540">
    <property type="entry name" value="P-loop containing nucleoside triphosphate hydrolases"/>
    <property type="match status" value="1"/>
</dbReference>
<evidence type="ECO:0000256" key="8">
    <source>
        <dbReference type="ARBA" id="ARBA00022840"/>
    </source>
</evidence>
<dbReference type="PANTHER" id="PTHR10344">
    <property type="entry name" value="THYMIDYLATE KINASE"/>
    <property type="match status" value="1"/>
</dbReference>
<keyword evidence="7 12" id="KW-0418">Kinase</keyword>
<dbReference type="KEGG" id="ddf:DEFDS_0069"/>
<keyword evidence="6 12" id="KW-0547">Nucleotide-binding</keyword>
<dbReference type="GO" id="GO:0004798">
    <property type="term" value="F:dTMP kinase activity"/>
    <property type="evidence" value="ECO:0007669"/>
    <property type="project" value="UniProtKB-UniRule"/>
</dbReference>
<feature type="domain" description="Thymidylate kinase-like" evidence="13">
    <location>
        <begin position="12"/>
        <end position="205"/>
    </location>
</feature>
<dbReference type="RefSeq" id="WP_013006829.1">
    <property type="nucleotide sequence ID" value="NC_013939.1"/>
</dbReference>
<evidence type="ECO:0000256" key="9">
    <source>
        <dbReference type="ARBA" id="ARBA00029962"/>
    </source>
</evidence>
<evidence type="ECO:0000313" key="14">
    <source>
        <dbReference type="EMBL" id="BAI79581.1"/>
    </source>
</evidence>
<dbReference type="GO" id="GO:0006233">
    <property type="term" value="P:dTDP biosynthetic process"/>
    <property type="evidence" value="ECO:0007669"/>
    <property type="project" value="InterPro"/>
</dbReference>
<dbReference type="GO" id="GO:0005829">
    <property type="term" value="C:cytosol"/>
    <property type="evidence" value="ECO:0007669"/>
    <property type="project" value="TreeGrafter"/>
</dbReference>
<dbReference type="FunFam" id="3.40.50.300:FF:000225">
    <property type="entry name" value="Thymidylate kinase"/>
    <property type="match status" value="1"/>
</dbReference>
<dbReference type="NCBIfam" id="TIGR00041">
    <property type="entry name" value="DTMP_kinase"/>
    <property type="match status" value="1"/>
</dbReference>
<gene>
    <name evidence="12 14" type="primary">tmk</name>
    <name evidence="14" type="ordered locus">DEFDS_0069</name>
</gene>
<accession>D3PAF8</accession>
<dbReference type="HAMAP" id="MF_00165">
    <property type="entry name" value="Thymidylate_kinase"/>
    <property type="match status" value="1"/>
</dbReference>
<feature type="binding site" evidence="12">
    <location>
        <begin position="14"/>
        <end position="21"/>
    </location>
    <ligand>
        <name>ATP</name>
        <dbReference type="ChEBI" id="CHEBI:30616"/>
    </ligand>
</feature>
<comment type="function">
    <text evidence="11 12">Phosphorylation of dTMP to form dTDP in both de novo and salvage pathways of dTTP synthesis.</text>
</comment>
<keyword evidence="8 12" id="KW-0067">ATP-binding</keyword>
<dbReference type="EMBL" id="AP011529">
    <property type="protein sequence ID" value="BAI79581.1"/>
    <property type="molecule type" value="Genomic_DNA"/>
</dbReference>
<dbReference type="EC" id="2.7.4.9" evidence="2 12"/>
<comment type="catalytic activity">
    <reaction evidence="10 12">
        <text>dTMP + ATP = dTDP + ADP</text>
        <dbReference type="Rhea" id="RHEA:13517"/>
        <dbReference type="ChEBI" id="CHEBI:30616"/>
        <dbReference type="ChEBI" id="CHEBI:58369"/>
        <dbReference type="ChEBI" id="CHEBI:63528"/>
        <dbReference type="ChEBI" id="CHEBI:456216"/>
        <dbReference type="EC" id="2.7.4.9"/>
    </reaction>
</comment>
<dbReference type="PROSITE" id="PS01331">
    <property type="entry name" value="THYMIDYLATE_KINASE"/>
    <property type="match status" value="1"/>
</dbReference>
<name>D3PAF8_DEFDS</name>
<evidence type="ECO:0000256" key="1">
    <source>
        <dbReference type="ARBA" id="ARBA00009776"/>
    </source>
</evidence>
<dbReference type="InterPro" id="IPR039430">
    <property type="entry name" value="Thymidylate_kin-like_dom"/>
</dbReference>
<organism evidence="14 15">
    <name type="scientific">Deferribacter desulfuricans (strain DSM 14783 / JCM 11476 / NBRC 101012 / SSM1)</name>
    <dbReference type="NCBI Taxonomy" id="639282"/>
    <lineage>
        <taxon>Bacteria</taxon>
        <taxon>Pseudomonadati</taxon>
        <taxon>Deferribacterota</taxon>
        <taxon>Deferribacteres</taxon>
        <taxon>Deferribacterales</taxon>
        <taxon>Deferribacteraceae</taxon>
        <taxon>Deferribacter</taxon>
    </lineage>
</organism>
<evidence type="ECO:0000256" key="5">
    <source>
        <dbReference type="ARBA" id="ARBA00022727"/>
    </source>
</evidence>
<dbReference type="eggNOG" id="COG0125">
    <property type="taxonomic scope" value="Bacteria"/>
</dbReference>
<proteinExistence type="inferred from homology"/>
<evidence type="ECO:0000256" key="3">
    <source>
        <dbReference type="ARBA" id="ARBA00017144"/>
    </source>
</evidence>
<keyword evidence="4 12" id="KW-0808">Transferase</keyword>
<dbReference type="InterPro" id="IPR018095">
    <property type="entry name" value="Thymidylate_kin_CS"/>
</dbReference>
<evidence type="ECO:0000256" key="10">
    <source>
        <dbReference type="ARBA" id="ARBA00048743"/>
    </source>
</evidence>
<dbReference type="Pfam" id="PF02223">
    <property type="entry name" value="Thymidylate_kin"/>
    <property type="match status" value="1"/>
</dbReference>
<dbReference type="InterPro" id="IPR027417">
    <property type="entry name" value="P-loop_NTPase"/>
</dbReference>
<evidence type="ECO:0000256" key="11">
    <source>
        <dbReference type="ARBA" id="ARBA00057735"/>
    </source>
</evidence>
<dbReference type="GO" id="GO:0006227">
    <property type="term" value="P:dUDP biosynthetic process"/>
    <property type="evidence" value="ECO:0007669"/>
    <property type="project" value="TreeGrafter"/>
</dbReference>
<reference evidence="14 15" key="1">
    <citation type="journal article" date="2010" name="DNA Res.">
        <title>Bacterial lifestyle in a deep-sea hydrothermal vent chimney revealed by the genome sequence of the thermophilic bacterium Deferribacter desulfuricans SSM1.</title>
        <authorList>
            <person name="Takaki Y."/>
            <person name="Shimamura S."/>
            <person name="Nakagawa S."/>
            <person name="Fukuhara Y."/>
            <person name="Horikawa H."/>
            <person name="Ankai A."/>
            <person name="Harada T."/>
            <person name="Hosoyama A."/>
            <person name="Oguchi A."/>
            <person name="Fukui S."/>
            <person name="Fujita N."/>
            <person name="Takami H."/>
            <person name="Takai K."/>
        </authorList>
    </citation>
    <scope>NUCLEOTIDE SEQUENCE [LARGE SCALE GENOMIC DNA]</scope>
    <source>
        <strain evidence="15">DSM 14783 / JCM 11476 / NBRC 101012 / SSM1</strain>
    </source>
</reference>
<dbReference type="GO" id="GO:0005524">
    <property type="term" value="F:ATP binding"/>
    <property type="evidence" value="ECO:0007669"/>
    <property type="project" value="UniProtKB-UniRule"/>
</dbReference>
<dbReference type="PANTHER" id="PTHR10344:SF4">
    <property type="entry name" value="UMP-CMP KINASE 2, MITOCHONDRIAL"/>
    <property type="match status" value="1"/>
</dbReference>
<protein>
    <recommendedName>
        <fullName evidence="3 12">Thymidylate kinase</fullName>
        <ecNumber evidence="2 12">2.7.4.9</ecNumber>
    </recommendedName>
    <alternativeName>
        <fullName evidence="9 12">dTMP kinase</fullName>
    </alternativeName>
</protein>
<comment type="similarity">
    <text evidence="1 12">Belongs to the thymidylate kinase family.</text>
</comment>
<keyword evidence="15" id="KW-1185">Reference proteome</keyword>
<dbReference type="Gene3D" id="3.40.50.300">
    <property type="entry name" value="P-loop containing nucleotide triphosphate hydrolases"/>
    <property type="match status" value="1"/>
</dbReference>
<sequence>MQPIKKSFFLVIDGIDGCGKTTQCKLLKEYLNNIGLNILLTKEPGGTKTGTILRNILISTDYDIEPNTELLLYSADRLEHQKKIIIPGLNSGKTIICDRFISSTYAYQIFARGLEKSFLQYLEQHTVFKWPDLTIIIDLPVEIALERALKRLKDQNCENSEGKFEKNGIDFYKKVREGFLWYSKNYKNVKVINGDRDIDSLFKEIKSIVNEKLCL</sequence>
<evidence type="ECO:0000256" key="12">
    <source>
        <dbReference type="HAMAP-Rule" id="MF_00165"/>
    </source>
</evidence>
<evidence type="ECO:0000256" key="4">
    <source>
        <dbReference type="ARBA" id="ARBA00022679"/>
    </source>
</evidence>
<dbReference type="InterPro" id="IPR018094">
    <property type="entry name" value="Thymidylate_kinase"/>
</dbReference>
<evidence type="ECO:0000256" key="7">
    <source>
        <dbReference type="ARBA" id="ARBA00022777"/>
    </source>
</evidence>
<evidence type="ECO:0000313" key="15">
    <source>
        <dbReference type="Proteomes" id="UP000001520"/>
    </source>
</evidence>
<dbReference type="Proteomes" id="UP000001520">
    <property type="component" value="Chromosome"/>
</dbReference>
<dbReference type="AlphaFoldDB" id="D3PAF8"/>
<dbReference type="CDD" id="cd01672">
    <property type="entry name" value="TMPK"/>
    <property type="match status" value="1"/>
</dbReference>
<evidence type="ECO:0000256" key="6">
    <source>
        <dbReference type="ARBA" id="ARBA00022741"/>
    </source>
</evidence>
<dbReference type="GO" id="GO:0006235">
    <property type="term" value="P:dTTP biosynthetic process"/>
    <property type="evidence" value="ECO:0007669"/>
    <property type="project" value="UniProtKB-UniRule"/>
</dbReference>
<dbReference type="STRING" id="639282.DEFDS_0069"/>
<evidence type="ECO:0000259" key="13">
    <source>
        <dbReference type="Pfam" id="PF02223"/>
    </source>
</evidence>
<evidence type="ECO:0000256" key="2">
    <source>
        <dbReference type="ARBA" id="ARBA00012980"/>
    </source>
</evidence>
<dbReference type="HOGENOM" id="CLU_049131_0_2_0"/>